<sequence>MTAEMMSREQAQLPVKAKRREVVGCELHGHGRKYSCELSVTGPQVFSAEALNFRVRTPQGYRLQLLSPSDLTLRVPSGASSTQLAAVLGRWLRRRPEFSLRGVYAGDANRFLEALGLGWHVLEDVLLAELHTGRPGYAPAGPSLLPLPWLRFGEVPPAWVAQTAANMVAADGAYRALAIPFWTERLRDTSDVAGALELEPDQGVRRAVHEHFFLDEAGQVRGQAMLQRFESHIPPPGGYMVLNCAAGRFLLCKREVPQGLVAYTLDGQRQWHWHQAALYLEGGGRRPVYQGPKDMAELLDWLLDANLSLLPGPVGERLLAELRGL</sequence>
<evidence type="ECO:0000313" key="2">
    <source>
        <dbReference type="Proteomes" id="UP000277766"/>
    </source>
</evidence>
<dbReference type="EMBL" id="RXPE01000047">
    <property type="protein sequence ID" value="RTR21864.1"/>
    <property type="molecule type" value="Genomic_DNA"/>
</dbReference>
<keyword evidence="2" id="KW-1185">Reference proteome</keyword>
<gene>
    <name evidence="1" type="ORF">EJ104_12900</name>
</gene>
<dbReference type="Proteomes" id="UP000277766">
    <property type="component" value="Unassembled WGS sequence"/>
</dbReference>
<dbReference type="RefSeq" id="WP_126353438.1">
    <property type="nucleotide sequence ID" value="NZ_CP086384.1"/>
</dbReference>
<dbReference type="AlphaFoldDB" id="A0A431VIZ9"/>
<comment type="caution">
    <text evidence="1">The sequence shown here is derived from an EMBL/GenBank/DDBJ whole genome shotgun (WGS) entry which is preliminary data.</text>
</comment>
<reference evidence="1 2" key="1">
    <citation type="submission" date="2018-12" db="EMBL/GenBank/DDBJ databases">
        <title>Deinococcus radiophilus ATCC 27603 genome sequencing and assembly.</title>
        <authorList>
            <person name="Maclea K.S."/>
            <person name="Maynard C.R."/>
        </authorList>
    </citation>
    <scope>NUCLEOTIDE SEQUENCE [LARGE SCALE GENOMIC DNA]</scope>
    <source>
        <strain evidence="1 2">ATCC 27603</strain>
    </source>
</reference>
<organism evidence="1 2">
    <name type="scientific">Deinococcus radiophilus</name>
    <dbReference type="NCBI Taxonomy" id="32062"/>
    <lineage>
        <taxon>Bacteria</taxon>
        <taxon>Thermotogati</taxon>
        <taxon>Deinococcota</taxon>
        <taxon>Deinococci</taxon>
        <taxon>Deinococcales</taxon>
        <taxon>Deinococcaceae</taxon>
        <taxon>Deinococcus</taxon>
    </lineage>
</organism>
<protein>
    <submittedName>
        <fullName evidence="1">Uncharacterized protein</fullName>
    </submittedName>
</protein>
<proteinExistence type="predicted"/>
<name>A0A431VIZ9_9DEIO</name>
<accession>A0A431VIZ9</accession>
<evidence type="ECO:0000313" key="1">
    <source>
        <dbReference type="EMBL" id="RTR21864.1"/>
    </source>
</evidence>